<evidence type="ECO:0000313" key="12">
    <source>
        <dbReference type="Proteomes" id="UP000663888"/>
    </source>
</evidence>
<evidence type="ECO:0000259" key="9">
    <source>
        <dbReference type="SMART" id="SM00562"/>
    </source>
</evidence>
<dbReference type="GO" id="GO:0005524">
    <property type="term" value="F:ATP binding"/>
    <property type="evidence" value="ECO:0007669"/>
    <property type="project" value="UniProtKB-KW"/>
</dbReference>
<feature type="region of interest" description="Disordered" evidence="8">
    <location>
        <begin position="1"/>
        <end position="49"/>
    </location>
</feature>
<organism evidence="10 12">
    <name type="scientific">Rhizoctonia solani</name>
    <dbReference type="NCBI Taxonomy" id="456999"/>
    <lineage>
        <taxon>Eukaryota</taxon>
        <taxon>Fungi</taxon>
        <taxon>Dikarya</taxon>
        <taxon>Basidiomycota</taxon>
        <taxon>Agaricomycotina</taxon>
        <taxon>Agaricomycetes</taxon>
        <taxon>Cantharellales</taxon>
        <taxon>Ceratobasidiaceae</taxon>
        <taxon>Rhizoctonia</taxon>
    </lineage>
</organism>
<dbReference type="Gene3D" id="3.30.70.141">
    <property type="entry name" value="Nucleoside diphosphate kinase-like domain"/>
    <property type="match status" value="1"/>
</dbReference>
<feature type="compositionally biased region" description="Low complexity" evidence="8">
    <location>
        <begin position="221"/>
        <end position="230"/>
    </location>
</feature>
<evidence type="ECO:0000256" key="3">
    <source>
        <dbReference type="ARBA" id="ARBA00022679"/>
    </source>
</evidence>
<dbReference type="Proteomes" id="UP000663888">
    <property type="component" value="Unassembled WGS sequence"/>
</dbReference>
<feature type="compositionally biased region" description="Polar residues" evidence="8">
    <location>
        <begin position="419"/>
        <end position="431"/>
    </location>
</feature>
<dbReference type="PANTHER" id="PTHR46161:SF3">
    <property type="entry name" value="NUCLEOSIDE DIPHOSPHATE KINASE DDB_G0292928-RELATED"/>
    <property type="match status" value="1"/>
</dbReference>
<feature type="compositionally biased region" description="Low complexity" evidence="8">
    <location>
        <begin position="432"/>
        <end position="445"/>
    </location>
</feature>
<evidence type="ECO:0000256" key="5">
    <source>
        <dbReference type="ARBA" id="ARBA00022777"/>
    </source>
</evidence>
<dbReference type="GO" id="GO:0016301">
    <property type="term" value="F:kinase activity"/>
    <property type="evidence" value="ECO:0007669"/>
    <property type="project" value="UniProtKB-KW"/>
</dbReference>
<protein>
    <recommendedName>
        <fullName evidence="2">Nucleoside diphosphate kinase</fullName>
    </recommendedName>
</protein>
<proteinExistence type="inferred from homology"/>
<dbReference type="InterPro" id="IPR034907">
    <property type="entry name" value="NDK-like_dom"/>
</dbReference>
<evidence type="ECO:0000313" key="11">
    <source>
        <dbReference type="EMBL" id="CAE6520494.1"/>
    </source>
</evidence>
<feature type="region of interest" description="Disordered" evidence="8">
    <location>
        <begin position="185"/>
        <end position="528"/>
    </location>
</feature>
<dbReference type="InterPro" id="IPR036850">
    <property type="entry name" value="NDK-like_dom_sf"/>
</dbReference>
<evidence type="ECO:0000256" key="2">
    <source>
        <dbReference type="ARBA" id="ARBA00017632"/>
    </source>
</evidence>
<keyword evidence="6" id="KW-0067">ATP-binding</keyword>
<dbReference type="EMBL" id="CAJMWX010001053">
    <property type="protein sequence ID" value="CAE6462843.1"/>
    <property type="molecule type" value="Genomic_DNA"/>
</dbReference>
<feature type="compositionally biased region" description="Basic and acidic residues" evidence="8">
    <location>
        <begin position="16"/>
        <end position="29"/>
    </location>
</feature>
<dbReference type="SUPFAM" id="SSF54919">
    <property type="entry name" value="Nucleoside diphosphate kinase, NDK"/>
    <property type="match status" value="1"/>
</dbReference>
<keyword evidence="4" id="KW-0547">Nucleotide-binding</keyword>
<name>A0A8H3BPL8_9AGAM</name>
<keyword evidence="5" id="KW-0418">Kinase</keyword>
<evidence type="ECO:0000256" key="1">
    <source>
        <dbReference type="ARBA" id="ARBA00008142"/>
    </source>
</evidence>
<dbReference type="EMBL" id="CAJMWY010004129">
    <property type="protein sequence ID" value="CAE6520494.1"/>
    <property type="molecule type" value="Genomic_DNA"/>
</dbReference>
<feature type="compositionally biased region" description="Low complexity" evidence="8">
    <location>
        <begin position="248"/>
        <end position="257"/>
    </location>
</feature>
<feature type="compositionally biased region" description="Polar residues" evidence="8">
    <location>
        <begin position="479"/>
        <end position="506"/>
    </location>
</feature>
<comment type="similarity">
    <text evidence="1 7">Belongs to the NDK family.</text>
</comment>
<accession>A0A8H3BPL8</accession>
<comment type="caution">
    <text evidence="7">Lacks conserved residue(s) required for the propagation of feature annotation.</text>
</comment>
<evidence type="ECO:0000256" key="7">
    <source>
        <dbReference type="PROSITE-ProRule" id="PRU00706"/>
    </source>
</evidence>
<evidence type="ECO:0000256" key="8">
    <source>
        <dbReference type="SAM" id="MobiDB-lite"/>
    </source>
</evidence>
<feature type="domain" description="Nucleoside diphosphate kinase-like" evidence="9">
    <location>
        <begin position="53"/>
        <end position="184"/>
    </location>
</feature>
<feature type="compositionally biased region" description="Low complexity" evidence="8">
    <location>
        <begin position="402"/>
        <end position="417"/>
    </location>
</feature>
<keyword evidence="3" id="KW-0808">Transferase</keyword>
<dbReference type="SMART" id="SM00562">
    <property type="entry name" value="NDK"/>
    <property type="match status" value="1"/>
</dbReference>
<evidence type="ECO:0000256" key="4">
    <source>
        <dbReference type="ARBA" id="ARBA00022741"/>
    </source>
</evidence>
<feature type="compositionally biased region" description="Basic and acidic residues" evidence="8">
    <location>
        <begin position="282"/>
        <end position="291"/>
    </location>
</feature>
<sequence>MSSTPEHKAHLSPAAFDRDGLRLSVEPDTRATTPRTPPPQMQEQLLTPGGPRSTLAVIIIKPHAGKHRLKIERRITEAGFEILKERKMGFHLDGSGAVDLFGPDAPSLCGEPVWVFVLSRPRSASALSALVGPLDPLAARKSNPECLRALYGDNRWENGVWTTKDEVAAERIVSELFAGSPIMELSDLPSVDGSPDRRRIRKTPSHASSIRSHLSAEARTRTSSNSRGGSVPPPASVTKSPSGFKARPAPATATSPSIVPRTTRAADLRAGNSAPPPTRQRQSQEERERTFEGVPGHKRRESISVASTAAPVIAPRQNRSAMLRAQKQAEGDKPKLTKFPSMSDAREKQTMSPEELEEKKRATFEGVPGHKRRESIKVASTAAPTVAPRPNRSSLLRAQKMAAAAASSGVGGAPPSSFKGASSDNGPTRTLSMKSSTGSIGASSSKADRRASLQIPARPAPATVSSAASKRLSLAMPRQPSSNSNTGGALTPISNGTRSRPVSVNGDTPKAPPKPSPKKPDIEPRTNKSALLRAAAKLKSAAGATVGKSTARKGFAF</sequence>
<evidence type="ECO:0000256" key="6">
    <source>
        <dbReference type="ARBA" id="ARBA00022840"/>
    </source>
</evidence>
<comment type="caution">
    <text evidence="10">The sequence shown here is derived from an EMBL/GenBank/DDBJ whole genome shotgun (WGS) entry which is preliminary data.</text>
</comment>
<evidence type="ECO:0000313" key="10">
    <source>
        <dbReference type="EMBL" id="CAE6462843.1"/>
    </source>
</evidence>
<dbReference type="PANTHER" id="PTHR46161">
    <property type="entry name" value="NUCLEOSIDE DIPHOSPHATE KINASE"/>
    <property type="match status" value="1"/>
</dbReference>
<reference evidence="10" key="1">
    <citation type="submission" date="2021-01" db="EMBL/GenBank/DDBJ databases">
        <authorList>
            <person name="Kaushik A."/>
        </authorList>
    </citation>
    <scope>NUCLEOTIDE SEQUENCE</scope>
    <source>
        <strain evidence="10">AG4-R118</strain>
        <strain evidence="11">AG4-RS23</strain>
    </source>
</reference>
<dbReference type="Proteomes" id="UP000663861">
    <property type="component" value="Unassembled WGS sequence"/>
</dbReference>
<dbReference type="AlphaFoldDB" id="A0A8H3BPL8"/>
<dbReference type="PROSITE" id="PS51374">
    <property type="entry name" value="NDPK_LIKE"/>
    <property type="match status" value="1"/>
</dbReference>
<gene>
    <name evidence="11" type="ORF">RDB_LOCUS154895</name>
    <name evidence="10" type="ORF">RDB_LOCUS92353</name>
</gene>